<dbReference type="Gene3D" id="2.20.100.10">
    <property type="entry name" value="Thrombospondin type-1 (TSP1) repeat"/>
    <property type="match status" value="10"/>
</dbReference>
<keyword evidence="4" id="KW-0677">Repeat</keyword>
<dbReference type="InterPro" id="IPR003609">
    <property type="entry name" value="Pan_app"/>
</dbReference>
<feature type="compositionally biased region" description="Basic and acidic residues" evidence="6">
    <location>
        <begin position="168"/>
        <end position="178"/>
    </location>
</feature>
<feature type="region of interest" description="Disordered" evidence="6">
    <location>
        <begin position="807"/>
        <end position="828"/>
    </location>
</feature>
<feature type="region of interest" description="Disordered" evidence="6">
    <location>
        <begin position="1054"/>
        <end position="1077"/>
    </location>
</feature>
<evidence type="ECO:0000313" key="10">
    <source>
        <dbReference type="WBParaSite" id="PgR021_g034_t01"/>
    </source>
</evidence>
<reference evidence="10 11" key="1">
    <citation type="submission" date="2022-11" db="UniProtKB">
        <authorList>
            <consortium name="WormBaseParasite"/>
        </authorList>
    </citation>
    <scope>IDENTIFICATION</scope>
</reference>
<evidence type="ECO:0000313" key="11">
    <source>
        <dbReference type="WBParaSite" id="PgR021_g034_t02"/>
    </source>
</evidence>
<sequence length="1114" mass="124313">MNIFSLLQLSLYIAINSAIAKKICTKKFHKLSNSSFFQRIEISSAEKCVERCIEEIQHCKAALFKENKNKLNGFCQLYTMNSQSKDVKISLDGTLNAVSTVFEVLDKCPASLPSNKDDIINRIDPELRRKLENWSNTADDKRGKTAQAASSTPKKSTEANGEFQRNGSQEEIRTEYPKTKIAVSEFNEPRVTSENSYESTQERPRFRTLLPAISANTNRYEDRHTSTQEVVSRRQWLPSSDAYNRGNLDQRPVPIQPSRVLRGGTPIACAGVNCYASAVFISSQLAYSPCSALAGDPCAPRPPIPCQMAQPAPCAQPSISFSQPAQSGELEAFWSEWSSQSACSVTCGRGVTQRRRLCSKEGQCPGPSTKEESCEREPCDEWSGWSEWSSCTRSCGGGEQQRRRFCRSRNICDGRSQDVRVCNEQPCSEWTPWSRWEPCTTTCGIGKQQRFRHCLEGASCPGRESEEKLCDAGRCPTWSPWQPWSECSKSCGTGQKYRIRFCEGGKTCEGNAEENVLCNQQECPQWTDWTSWSTCSDSCGEGGAKLRTRQCLYNNARSSACEGSAQDQALCRLPPCPEWSEWDDWSECSTSCGHGQQFRRRKCLPRGASCIGGDKEYRFCQDLVCPYWDQWSPWSGCSVTCGIGTCERKRKCIKDDGTALPNIEEIIADANRENDLKSAAKAALIESSRTRQRNRGKPFSDEASGVYQQKDIVPEVLVVSQSTRMKRESGRKNPFLDGNEACVGNSVERKSCNAGPCCELTQWSAWTSCSASCGGGKRSRQRECLPIGGFIEEKPHSQEVRSRLQHFPLPPTRFPQSPRLTSSLDSSSTKQQHQLATPIFAGLQPIIPVKQFSRPRRQAYDVRHHSSSRDDGSGASNEAECRCDGELLWEEECNTELCPRATSTQEECEWSSWGEWCGCTGPCNLGTRVRNRYCDTLSSLSIPPRQRPSLPDERCRCHGEALQTSACVPANCSPLELSHQQPSNSREISPNFGPSSLRDRVTGCSWSTWNPWSGCIGGIKTRTRSCVGISTAAIRCQCIGRIIDQATCTDFQQPERGESGEVSYSTGHGTSWNSESEEIAAKNRDRDYCHWESWGPWSLCSVTCGSGDKIRKRH</sequence>
<dbReference type="SMART" id="SM00209">
    <property type="entry name" value="TSP1"/>
    <property type="match status" value="10"/>
</dbReference>
<evidence type="ECO:0000256" key="7">
    <source>
        <dbReference type="SAM" id="SignalP"/>
    </source>
</evidence>
<keyword evidence="9" id="KW-1185">Reference proteome</keyword>
<evidence type="ECO:0000256" key="5">
    <source>
        <dbReference type="ARBA" id="ARBA00023157"/>
    </source>
</evidence>
<dbReference type="InterPro" id="IPR036383">
    <property type="entry name" value="TSP1_rpt_sf"/>
</dbReference>
<evidence type="ECO:0000256" key="1">
    <source>
        <dbReference type="ARBA" id="ARBA00004613"/>
    </source>
</evidence>
<keyword evidence="2" id="KW-0964">Secreted</keyword>
<feature type="compositionally biased region" description="Basic and acidic residues" evidence="6">
    <location>
        <begin position="858"/>
        <end position="872"/>
    </location>
</feature>
<dbReference type="PANTHER" id="PTHR22906:SF43">
    <property type="entry name" value="PROPERDIN"/>
    <property type="match status" value="1"/>
</dbReference>
<dbReference type="WBParaSite" id="PgR021_g034_t02">
    <property type="protein sequence ID" value="PgR021_g034_t02"/>
    <property type="gene ID" value="PgR021_g034"/>
</dbReference>
<dbReference type="WBParaSite" id="PgR021_g034_t03">
    <property type="protein sequence ID" value="PgR021_g034_t03"/>
    <property type="gene ID" value="PgR021_g034"/>
</dbReference>
<keyword evidence="5" id="KW-1015">Disulfide bond</keyword>
<evidence type="ECO:0000256" key="2">
    <source>
        <dbReference type="ARBA" id="ARBA00022525"/>
    </source>
</evidence>
<feature type="domain" description="Apple" evidence="8">
    <location>
        <begin position="24"/>
        <end position="102"/>
    </location>
</feature>
<dbReference type="SUPFAM" id="SSF82895">
    <property type="entry name" value="TSP-1 type 1 repeat"/>
    <property type="match status" value="11"/>
</dbReference>
<dbReference type="InterPro" id="IPR052065">
    <property type="entry name" value="Compl_asym_regulator"/>
</dbReference>
<dbReference type="WBParaSite" id="PgR021_g034_t01">
    <property type="protein sequence ID" value="PgR021_g034_t01"/>
    <property type="gene ID" value="PgR021_g034"/>
</dbReference>
<organism evidence="9 10">
    <name type="scientific">Parascaris univalens</name>
    <name type="common">Nematode worm</name>
    <dbReference type="NCBI Taxonomy" id="6257"/>
    <lineage>
        <taxon>Eukaryota</taxon>
        <taxon>Metazoa</taxon>
        <taxon>Ecdysozoa</taxon>
        <taxon>Nematoda</taxon>
        <taxon>Chromadorea</taxon>
        <taxon>Rhabditida</taxon>
        <taxon>Spirurina</taxon>
        <taxon>Ascaridomorpha</taxon>
        <taxon>Ascaridoidea</taxon>
        <taxon>Ascarididae</taxon>
        <taxon>Parascaris</taxon>
    </lineage>
</organism>
<feature type="compositionally biased region" description="Basic and acidic residues" evidence="6">
    <location>
        <begin position="133"/>
        <end position="143"/>
    </location>
</feature>
<feature type="region of interest" description="Disordered" evidence="6">
    <location>
        <begin position="133"/>
        <end position="179"/>
    </location>
</feature>
<feature type="region of interest" description="Disordered" evidence="6">
    <location>
        <begin position="857"/>
        <end position="878"/>
    </location>
</feature>
<feature type="compositionally biased region" description="Polar residues" evidence="6">
    <location>
        <begin position="1062"/>
        <end position="1074"/>
    </location>
</feature>
<proteinExistence type="predicted"/>
<name>A0A915B2I4_PARUN</name>
<dbReference type="Pfam" id="PF00090">
    <property type="entry name" value="TSP_1"/>
    <property type="match status" value="9"/>
</dbReference>
<dbReference type="PROSITE" id="PS50092">
    <property type="entry name" value="TSP1"/>
    <property type="match status" value="11"/>
</dbReference>
<comment type="subcellular location">
    <subcellularLocation>
        <location evidence="1">Secreted</location>
    </subcellularLocation>
</comment>
<evidence type="ECO:0000256" key="4">
    <source>
        <dbReference type="ARBA" id="ARBA00022737"/>
    </source>
</evidence>
<evidence type="ECO:0000313" key="9">
    <source>
        <dbReference type="Proteomes" id="UP000887569"/>
    </source>
</evidence>
<feature type="signal peptide" evidence="7">
    <location>
        <begin position="1"/>
        <end position="20"/>
    </location>
</feature>
<keyword evidence="3 7" id="KW-0732">Signal</keyword>
<dbReference type="PANTHER" id="PTHR22906">
    <property type="entry name" value="PROPERDIN"/>
    <property type="match status" value="1"/>
</dbReference>
<feature type="chain" id="PRO_5041150424" evidence="7">
    <location>
        <begin position="21"/>
        <end position="1114"/>
    </location>
</feature>
<dbReference type="PROSITE" id="PS50948">
    <property type="entry name" value="PAN"/>
    <property type="match status" value="1"/>
</dbReference>
<dbReference type="AlphaFoldDB" id="A0A915B2I4"/>
<dbReference type="InterPro" id="IPR000884">
    <property type="entry name" value="TSP1_rpt"/>
</dbReference>
<accession>A0A915B2I4</accession>
<evidence type="ECO:0000256" key="3">
    <source>
        <dbReference type="ARBA" id="ARBA00022729"/>
    </source>
</evidence>
<protein>
    <submittedName>
        <fullName evidence="10 11">Apple domain-containing protein</fullName>
    </submittedName>
</protein>
<evidence type="ECO:0000259" key="8">
    <source>
        <dbReference type="PROSITE" id="PS50948"/>
    </source>
</evidence>
<dbReference type="Proteomes" id="UP000887569">
    <property type="component" value="Unplaced"/>
</dbReference>
<evidence type="ECO:0000256" key="6">
    <source>
        <dbReference type="SAM" id="MobiDB-lite"/>
    </source>
</evidence>